<dbReference type="GO" id="GO:0003678">
    <property type="term" value="F:DNA helicase activity"/>
    <property type="evidence" value="ECO:0007669"/>
    <property type="project" value="TreeGrafter"/>
</dbReference>
<dbReference type="RefSeq" id="WP_106090927.1">
    <property type="nucleotide sequence ID" value="NZ_PVNL01000077.1"/>
</dbReference>
<organism evidence="12 13">
    <name type="scientific">Enhygromyxa salina</name>
    <dbReference type="NCBI Taxonomy" id="215803"/>
    <lineage>
        <taxon>Bacteria</taxon>
        <taxon>Pseudomonadati</taxon>
        <taxon>Myxococcota</taxon>
        <taxon>Polyangia</taxon>
        <taxon>Nannocystales</taxon>
        <taxon>Nannocystaceae</taxon>
        <taxon>Enhygromyxa</taxon>
    </lineage>
</organism>
<dbReference type="SMART" id="SM00490">
    <property type="entry name" value="HELICc"/>
    <property type="match status" value="1"/>
</dbReference>
<dbReference type="SUPFAM" id="SSF52540">
    <property type="entry name" value="P-loop containing nucleoside triphosphate hydrolases"/>
    <property type="match status" value="4"/>
</dbReference>
<keyword evidence="6 9" id="KW-0067">ATP-binding</keyword>
<evidence type="ECO:0000256" key="1">
    <source>
        <dbReference type="ARBA" id="ARBA00022490"/>
    </source>
</evidence>
<evidence type="ECO:0000256" key="9">
    <source>
        <dbReference type="HAMAP-Rule" id="MF_00969"/>
    </source>
</evidence>
<dbReference type="GO" id="GO:0005524">
    <property type="term" value="F:ATP binding"/>
    <property type="evidence" value="ECO:0007669"/>
    <property type="project" value="UniProtKB-UniRule"/>
</dbReference>
<keyword evidence="4 9" id="KW-0378">Hydrolase</keyword>
<keyword evidence="3 9" id="KW-0227">DNA damage</keyword>
<dbReference type="Pfam" id="PF00270">
    <property type="entry name" value="DEAD"/>
    <property type="match status" value="1"/>
</dbReference>
<dbReference type="Gene3D" id="3.30.2060.10">
    <property type="entry name" value="Penicillin-binding protein 1b domain"/>
    <property type="match status" value="1"/>
</dbReference>
<dbReference type="Pfam" id="PF02559">
    <property type="entry name" value="CarD_TRCF_RID"/>
    <property type="match status" value="1"/>
</dbReference>
<dbReference type="InterPro" id="IPR004576">
    <property type="entry name" value="Mfd"/>
</dbReference>
<reference evidence="12 13" key="1">
    <citation type="submission" date="2018-03" db="EMBL/GenBank/DDBJ databases">
        <title>Draft Genome Sequences of the Obligatory Marine Myxobacteria Enhygromyxa salina SWB007.</title>
        <authorList>
            <person name="Poehlein A."/>
            <person name="Moghaddam J.A."/>
            <person name="Harms H."/>
            <person name="Alanjari M."/>
            <person name="Koenig G.M."/>
            <person name="Daniel R."/>
            <person name="Schaeberle T.F."/>
        </authorList>
    </citation>
    <scope>NUCLEOTIDE SEQUENCE [LARGE SCALE GENOMIC DNA]</scope>
    <source>
        <strain evidence="12 13">SWB007</strain>
    </source>
</reference>
<dbReference type="SUPFAM" id="SSF141259">
    <property type="entry name" value="CarD-like"/>
    <property type="match status" value="1"/>
</dbReference>
<gene>
    <name evidence="9 12" type="primary">mfd</name>
    <name evidence="12" type="ORF">ENSA7_39740</name>
</gene>
<comment type="caution">
    <text evidence="12">The sequence shown here is derived from an EMBL/GenBank/DDBJ whole genome shotgun (WGS) entry which is preliminary data.</text>
</comment>
<dbReference type="PROSITE" id="PS51194">
    <property type="entry name" value="HELICASE_CTER"/>
    <property type="match status" value="1"/>
</dbReference>
<dbReference type="GO" id="GO:0005737">
    <property type="term" value="C:cytoplasm"/>
    <property type="evidence" value="ECO:0007669"/>
    <property type="project" value="UniProtKB-SubCell"/>
</dbReference>
<dbReference type="InterPro" id="IPR005118">
    <property type="entry name" value="TRCF_C"/>
</dbReference>
<dbReference type="PANTHER" id="PTHR47964:SF1">
    <property type="entry name" value="ATP-DEPENDENT DNA HELICASE HOMOLOG RECG, CHLOROPLASTIC"/>
    <property type="match status" value="1"/>
</dbReference>
<dbReference type="GO" id="GO:0006355">
    <property type="term" value="P:regulation of DNA-templated transcription"/>
    <property type="evidence" value="ECO:0007669"/>
    <property type="project" value="UniProtKB-UniRule"/>
</dbReference>
<evidence type="ECO:0000256" key="5">
    <source>
        <dbReference type="ARBA" id="ARBA00022806"/>
    </source>
</evidence>
<evidence type="ECO:0000256" key="8">
    <source>
        <dbReference type="ARBA" id="ARBA00023204"/>
    </source>
</evidence>
<evidence type="ECO:0000259" key="11">
    <source>
        <dbReference type="PROSITE" id="PS51194"/>
    </source>
</evidence>
<evidence type="ECO:0000256" key="4">
    <source>
        <dbReference type="ARBA" id="ARBA00022801"/>
    </source>
</evidence>
<dbReference type="OrthoDB" id="9804325at2"/>
<dbReference type="Gene3D" id="3.40.50.11180">
    <property type="match status" value="1"/>
</dbReference>
<dbReference type="Pfam" id="PF03461">
    <property type="entry name" value="TRCF"/>
    <property type="match status" value="1"/>
</dbReference>
<dbReference type="InterPro" id="IPR003711">
    <property type="entry name" value="CarD-like/TRCF_RID"/>
</dbReference>
<evidence type="ECO:0000313" key="12">
    <source>
        <dbReference type="EMBL" id="PRQ06297.1"/>
    </source>
</evidence>
<evidence type="ECO:0000259" key="10">
    <source>
        <dbReference type="PROSITE" id="PS51192"/>
    </source>
</evidence>
<dbReference type="GO" id="GO:0000716">
    <property type="term" value="P:transcription-coupled nucleotide-excision repair, DNA damage recognition"/>
    <property type="evidence" value="ECO:0007669"/>
    <property type="project" value="UniProtKB-UniRule"/>
</dbReference>
<comment type="similarity">
    <text evidence="9">In the N-terminal section; belongs to the UvrB family.</text>
</comment>
<dbReference type="GO" id="GO:0003684">
    <property type="term" value="F:damaged DNA binding"/>
    <property type="evidence" value="ECO:0007669"/>
    <property type="project" value="InterPro"/>
</dbReference>
<dbReference type="Pfam" id="PF17757">
    <property type="entry name" value="UvrB_inter"/>
    <property type="match status" value="1"/>
</dbReference>
<comment type="subcellular location">
    <subcellularLocation>
        <location evidence="9">Cytoplasm</location>
    </subcellularLocation>
</comment>
<dbReference type="HAMAP" id="MF_00969">
    <property type="entry name" value="TRCF"/>
    <property type="match status" value="1"/>
</dbReference>
<accession>A0A2S9YMI6</accession>
<name>A0A2S9YMI6_9BACT</name>
<protein>
    <recommendedName>
        <fullName evidence="9">Transcription-repair-coupling factor</fullName>
        <shortName evidence="9">TRCF</shortName>
        <ecNumber evidence="9">3.6.4.-</ecNumber>
    </recommendedName>
</protein>
<dbReference type="InterPro" id="IPR041471">
    <property type="entry name" value="UvrB_inter"/>
</dbReference>
<dbReference type="InterPro" id="IPR027417">
    <property type="entry name" value="P-loop_NTPase"/>
</dbReference>
<evidence type="ECO:0000313" key="13">
    <source>
        <dbReference type="Proteomes" id="UP000238823"/>
    </source>
</evidence>
<dbReference type="CDD" id="cd17991">
    <property type="entry name" value="DEXHc_TRCF"/>
    <property type="match status" value="1"/>
</dbReference>
<dbReference type="GO" id="GO:0016787">
    <property type="term" value="F:hydrolase activity"/>
    <property type="evidence" value="ECO:0007669"/>
    <property type="project" value="UniProtKB-KW"/>
</dbReference>
<dbReference type="SMART" id="SM01058">
    <property type="entry name" value="CarD_TRCF"/>
    <property type="match status" value="1"/>
</dbReference>
<keyword evidence="8 9" id="KW-0234">DNA repair</keyword>
<dbReference type="InterPro" id="IPR014001">
    <property type="entry name" value="Helicase_ATP-bd"/>
</dbReference>
<dbReference type="Gene3D" id="3.40.50.300">
    <property type="entry name" value="P-loop containing nucleotide triphosphate hydrolases"/>
    <property type="match status" value="2"/>
</dbReference>
<dbReference type="PANTHER" id="PTHR47964">
    <property type="entry name" value="ATP-DEPENDENT DNA HELICASE HOMOLOG RECG, CHLOROPLASTIC"/>
    <property type="match status" value="1"/>
</dbReference>
<comment type="similarity">
    <text evidence="9">In the C-terminal section; belongs to the helicase family. RecG subfamily.</text>
</comment>
<keyword evidence="2 9" id="KW-0547">Nucleotide-binding</keyword>
<feature type="domain" description="Helicase C-terminal" evidence="11">
    <location>
        <begin position="867"/>
        <end position="1029"/>
    </location>
</feature>
<dbReference type="AlphaFoldDB" id="A0A2S9YMI6"/>
<dbReference type="Proteomes" id="UP000238823">
    <property type="component" value="Unassembled WGS sequence"/>
</dbReference>
<dbReference type="SMART" id="SM00982">
    <property type="entry name" value="TRCF"/>
    <property type="match status" value="1"/>
</dbReference>
<dbReference type="NCBIfam" id="TIGR00580">
    <property type="entry name" value="mfd"/>
    <property type="match status" value="1"/>
</dbReference>
<keyword evidence="7 9" id="KW-0238">DNA-binding</keyword>
<dbReference type="InterPro" id="IPR047112">
    <property type="entry name" value="RecG/Mfd"/>
</dbReference>
<keyword evidence="1 9" id="KW-0963">Cytoplasm</keyword>
<dbReference type="PROSITE" id="PS51192">
    <property type="entry name" value="HELICASE_ATP_BIND_1"/>
    <property type="match status" value="1"/>
</dbReference>
<dbReference type="InterPro" id="IPR036101">
    <property type="entry name" value="CarD-like/TRCF_RID_sf"/>
</dbReference>
<evidence type="ECO:0000256" key="6">
    <source>
        <dbReference type="ARBA" id="ARBA00022840"/>
    </source>
</evidence>
<evidence type="ECO:0000256" key="7">
    <source>
        <dbReference type="ARBA" id="ARBA00023125"/>
    </source>
</evidence>
<feature type="domain" description="Helicase ATP-binding" evidence="10">
    <location>
        <begin position="693"/>
        <end position="854"/>
    </location>
</feature>
<dbReference type="InterPro" id="IPR037235">
    <property type="entry name" value="TRCF-like_C_D7"/>
</dbReference>
<dbReference type="EC" id="3.6.4.-" evidence="9"/>
<dbReference type="SUPFAM" id="SSF143517">
    <property type="entry name" value="TRCF domain-like"/>
    <property type="match status" value="1"/>
</dbReference>
<dbReference type="EMBL" id="PVNL01000077">
    <property type="protein sequence ID" value="PRQ06297.1"/>
    <property type="molecule type" value="Genomic_DNA"/>
</dbReference>
<evidence type="ECO:0000256" key="3">
    <source>
        <dbReference type="ARBA" id="ARBA00022763"/>
    </source>
</evidence>
<dbReference type="SMART" id="SM00487">
    <property type="entry name" value="DEXDc"/>
    <property type="match status" value="1"/>
</dbReference>
<dbReference type="Gene3D" id="3.90.1150.50">
    <property type="entry name" value="Transcription-repair-coupling factor, D7 domain"/>
    <property type="match status" value="1"/>
</dbReference>
<dbReference type="Gene3D" id="2.40.10.170">
    <property type="match status" value="1"/>
</dbReference>
<comment type="function">
    <text evidence="9">Couples transcription and DNA repair by recognizing RNA polymerase (RNAP) stalled at DNA lesions. Mediates ATP-dependent release of RNAP and its truncated transcript from the DNA, and recruitment of nucleotide excision repair machinery to the damaged site.</text>
</comment>
<dbReference type="InterPro" id="IPR011545">
    <property type="entry name" value="DEAD/DEAH_box_helicase_dom"/>
</dbReference>
<evidence type="ECO:0000256" key="2">
    <source>
        <dbReference type="ARBA" id="ARBA00022741"/>
    </source>
</evidence>
<sequence>MAHQPLEAIAPILSALRSGRRTRVLGADGGYRGLLLARAMADPDTTAPLCYLAADDASARAVAADVGFFAGVAAGELEQGSRILLIPEIDVSPYGDVSPDPRAVGSRLAALERLRAGEAELIVTSLRSLLRKTIPAEGFASLCQQWQTEGELGREEAAAFLIAAGYERVDVVGDPGSFAIRGGILDVWVPIERFPARLEWWGDEIERIRVFDPDTQRSLREVRTLRVHPVRETIATSERDLRLAVLELGDSIEVPSSKTRQVIDNLASGVDFFGVDALTPIFHDQLVPLWDHLPADTRWYLDEPEALIGLGERMLDEIEFEHRRALEAKHLVAPPPQFFVERERLRTKIRETAVVGQRLDLYDPEAGGGSPDRKLLRVDLGHNLELKTKLEAARGQKGGELLRPVVEHIRALGIHEDAVLGGQLDPGDRDPWDVILVAPNLTHAERLTAMLRSYGITGLALDKPEAASDRGALQQLGGLALTQPRVRVLPGRLSEGFTSVGDRLLIVSESEIFGSVARRKQQRRKRGAGLASLTQLNVGDYVVHLLHGVGRYMGLTKLAMPMPGGAGGPTGLDPRAPSAKPITGDFVIVEYAGKDKLYLPVHRIGEIDRFVAADAKPPKLDKMGGQSFEKKAGKIRADVRQMAEELLQIYAQREALSGHAFPPTEEMYEEFEQTFPFEETPDQADAIDNVQRDLSKPQPMDRLVCGDVGFGKTEVALRAAFRVAAAGKQVAVLAPTTVLVQQHYLTFSERMEAFPIRVGVLNRFATEADRKHTIKALRDGDIDVVVGTHRLLGRDVRFKDLGLVVIDEEQRFGVKQKERFKQLKTSVDVLTLTATPIPRTLHMSLLGLREVSMINTAPSDRLAVRTYLTRHSDVVLDEGIRRELARGGQIFYVVPRVMGIEEHAVRVRELCPEARVMVAHGQMPPELLEQTMLDFVEHRADVLISTTIIESGLDIPRANTMFIANADQFGLAQLYQLRGRIGRSKLRAYCYLMVTSLERLSEDARRRLEAIQRHSELGSGFNVASQDLEIRGAGDLLGRRQSGSIQAIGFEAYARILGEAVAELRGDPISYESDPELAFDVPAFLPDTYVEDVGQRLDFYRRLSTARDADEVREVMEELHDRYGELPSEATHFGLMMACKSYGRRLRAMSLELGGMRFSIRLGPQTPLPAEVALGLADATDGRVRLASGGERIIATIPNRTGKDCSRQLEVCENVLAELLTFARLDTAVAGKRR</sequence>
<keyword evidence="5" id="KW-0347">Helicase</keyword>
<dbReference type="InterPro" id="IPR001650">
    <property type="entry name" value="Helicase_C-like"/>
</dbReference>
<proteinExistence type="inferred from homology"/>
<dbReference type="Pfam" id="PF00271">
    <property type="entry name" value="Helicase_C"/>
    <property type="match status" value="1"/>
</dbReference>